<evidence type="ECO:0000313" key="2">
    <source>
        <dbReference type="Proteomes" id="UP001060085"/>
    </source>
</evidence>
<accession>A0ACB9ZW17</accession>
<dbReference type="EMBL" id="CM044708">
    <property type="protein sequence ID" value="KAI5651233.1"/>
    <property type="molecule type" value="Genomic_DNA"/>
</dbReference>
<comment type="caution">
    <text evidence="1">The sequence shown here is derived from an EMBL/GenBank/DDBJ whole genome shotgun (WGS) entry which is preliminary data.</text>
</comment>
<sequence length="503" mass="55661">MPKNNKENIIKTKPKSKSTARKPLRDVSNGVKLSSKSTVTKISKAYKEEEQSAQGGDQNGAPDRLLLIHSDLSSTFHQVDELVIQALNVMSRKSAKEVDSFSNVLSQMHGSLKLWIPRLQKALSGLTSGPESLSEQSMEVGEIAPTDKTVNHVESPEQTTMDSLISPSPLVSWRADCNIECGRQLFLLTPLPRPKEPSLEHNEKSKSVFKHVTSRKSIQPPTIFDIAGESNDNLLEDISVKPTPCKVSNCNLESKCISPEKYSTRESSLLVMTPCLKVSPPKSCVLLEPISEFSQKGGHAVYRSTPFPVGIKFSEGTEDSESSNSQISEHTSVIYPDFLGIKLGQNYVNRRKTVDESPNWLMSPPKTCILMEPPDDKIMTNAHRDEPVPKVASVLPQEKTLQTENESDIQGDQFTMIGCKQGRGQNTSSVMVECTPLLKEPYSTIQRGKHPGENTLKKELWTKFEAASIDDGISFSLSSFLPKSNHKGFLDRLDEVSCDEATF</sequence>
<keyword evidence="2" id="KW-1185">Reference proteome</keyword>
<evidence type="ECO:0000313" key="1">
    <source>
        <dbReference type="EMBL" id="KAI5651233.1"/>
    </source>
</evidence>
<name>A0ACB9ZW17_CATRO</name>
<reference evidence="2" key="1">
    <citation type="journal article" date="2023" name="Nat. Plants">
        <title>Single-cell RNA sequencing provides a high-resolution roadmap for understanding the multicellular compartmentation of specialized metabolism.</title>
        <authorList>
            <person name="Sun S."/>
            <person name="Shen X."/>
            <person name="Li Y."/>
            <person name="Li Y."/>
            <person name="Wang S."/>
            <person name="Li R."/>
            <person name="Zhang H."/>
            <person name="Shen G."/>
            <person name="Guo B."/>
            <person name="Wei J."/>
            <person name="Xu J."/>
            <person name="St-Pierre B."/>
            <person name="Chen S."/>
            <person name="Sun C."/>
        </authorList>
    </citation>
    <scope>NUCLEOTIDE SEQUENCE [LARGE SCALE GENOMIC DNA]</scope>
</reference>
<organism evidence="1 2">
    <name type="scientific">Catharanthus roseus</name>
    <name type="common">Madagascar periwinkle</name>
    <name type="synonym">Vinca rosea</name>
    <dbReference type="NCBI Taxonomy" id="4058"/>
    <lineage>
        <taxon>Eukaryota</taxon>
        <taxon>Viridiplantae</taxon>
        <taxon>Streptophyta</taxon>
        <taxon>Embryophyta</taxon>
        <taxon>Tracheophyta</taxon>
        <taxon>Spermatophyta</taxon>
        <taxon>Magnoliopsida</taxon>
        <taxon>eudicotyledons</taxon>
        <taxon>Gunneridae</taxon>
        <taxon>Pentapetalae</taxon>
        <taxon>asterids</taxon>
        <taxon>lamiids</taxon>
        <taxon>Gentianales</taxon>
        <taxon>Apocynaceae</taxon>
        <taxon>Rauvolfioideae</taxon>
        <taxon>Vinceae</taxon>
        <taxon>Catharanthinae</taxon>
        <taxon>Catharanthus</taxon>
    </lineage>
</organism>
<proteinExistence type="predicted"/>
<protein>
    <submittedName>
        <fullName evidence="1">Uncharacterized protein</fullName>
    </submittedName>
</protein>
<gene>
    <name evidence="1" type="ORF">M9H77_37238</name>
</gene>
<dbReference type="Proteomes" id="UP001060085">
    <property type="component" value="Linkage Group LG08"/>
</dbReference>